<keyword evidence="2" id="KW-1133">Transmembrane helix</keyword>
<feature type="signal peptide" evidence="3">
    <location>
        <begin position="1"/>
        <end position="18"/>
    </location>
</feature>
<evidence type="ECO:0000313" key="4">
    <source>
        <dbReference type="EnsemblMetazoa" id="CLYHEMP011889.1"/>
    </source>
</evidence>
<feature type="compositionally biased region" description="Low complexity" evidence="1">
    <location>
        <begin position="135"/>
        <end position="145"/>
    </location>
</feature>
<keyword evidence="3" id="KW-0732">Signal</keyword>
<dbReference type="AlphaFoldDB" id="A0A7M5V5S2"/>
<evidence type="ECO:0000256" key="3">
    <source>
        <dbReference type="SAM" id="SignalP"/>
    </source>
</evidence>
<feature type="transmembrane region" description="Helical" evidence="2">
    <location>
        <begin position="166"/>
        <end position="191"/>
    </location>
</feature>
<feature type="region of interest" description="Disordered" evidence="1">
    <location>
        <begin position="101"/>
        <end position="145"/>
    </location>
</feature>
<evidence type="ECO:0008006" key="6">
    <source>
        <dbReference type="Google" id="ProtNLM"/>
    </source>
</evidence>
<dbReference type="GeneID" id="136809931"/>
<proteinExistence type="predicted"/>
<dbReference type="Proteomes" id="UP000594262">
    <property type="component" value="Unplaced"/>
</dbReference>
<feature type="compositionally biased region" description="Polar residues" evidence="1">
    <location>
        <begin position="113"/>
        <end position="134"/>
    </location>
</feature>
<keyword evidence="2" id="KW-0812">Transmembrane</keyword>
<evidence type="ECO:0000313" key="5">
    <source>
        <dbReference type="Proteomes" id="UP000594262"/>
    </source>
</evidence>
<feature type="chain" id="PRO_5029590447" description="Cnidarian restricted protein" evidence="3">
    <location>
        <begin position="19"/>
        <end position="224"/>
    </location>
</feature>
<keyword evidence="5" id="KW-1185">Reference proteome</keyword>
<dbReference type="RefSeq" id="XP_066922599.1">
    <property type="nucleotide sequence ID" value="XM_067066498.1"/>
</dbReference>
<organism evidence="4 5">
    <name type="scientific">Clytia hemisphaerica</name>
    <dbReference type="NCBI Taxonomy" id="252671"/>
    <lineage>
        <taxon>Eukaryota</taxon>
        <taxon>Metazoa</taxon>
        <taxon>Cnidaria</taxon>
        <taxon>Hydrozoa</taxon>
        <taxon>Hydroidolina</taxon>
        <taxon>Leptothecata</taxon>
        <taxon>Obeliida</taxon>
        <taxon>Clytiidae</taxon>
        <taxon>Clytia</taxon>
    </lineage>
</organism>
<sequence length="224" mass="24919">MEITVFMVYFVAVKLVYGSSYICTDKDCIEQNFACKNECTLKWITRILPTQASKPPGWIGIDCNACRGYLRSKNAMIKHHCKYGCQANGLKPPFFTKVTTRTPTPAPTRKTSKQTITKQSQNTKTIDKSQTTVATSTSPQGPSSSSLLTMFKRETIKNSKVDHISFLWVLCGILAACVILIGSVVLFTTIWKRLNVGMNNKIGISDVIIHKPSNQKKATVYVIT</sequence>
<dbReference type="EnsemblMetazoa" id="CLYHEMT011889.1">
    <property type="protein sequence ID" value="CLYHEMP011889.1"/>
    <property type="gene ID" value="CLYHEMG011889"/>
</dbReference>
<name>A0A7M5V5S2_9CNID</name>
<evidence type="ECO:0000256" key="2">
    <source>
        <dbReference type="SAM" id="Phobius"/>
    </source>
</evidence>
<reference evidence="4" key="1">
    <citation type="submission" date="2021-01" db="UniProtKB">
        <authorList>
            <consortium name="EnsemblMetazoa"/>
        </authorList>
    </citation>
    <scope>IDENTIFICATION</scope>
</reference>
<keyword evidence="2" id="KW-0472">Membrane</keyword>
<evidence type="ECO:0000256" key="1">
    <source>
        <dbReference type="SAM" id="MobiDB-lite"/>
    </source>
</evidence>
<protein>
    <recommendedName>
        <fullName evidence="6">Cnidarian restricted protein</fullName>
    </recommendedName>
</protein>
<accession>A0A7M5V5S2</accession>